<feature type="transmembrane region" description="Helical" evidence="12">
    <location>
        <begin position="431"/>
        <end position="453"/>
    </location>
</feature>
<comment type="caution">
    <text evidence="13">The sequence shown here is derived from an EMBL/GenBank/DDBJ whole genome shotgun (WGS) entry which is preliminary data.</text>
</comment>
<evidence type="ECO:0000256" key="1">
    <source>
        <dbReference type="ARBA" id="ARBA00004651"/>
    </source>
</evidence>
<gene>
    <name evidence="13" type="ORF">GBK04_07215</name>
</gene>
<keyword evidence="8" id="KW-0406">Ion transport</keyword>
<dbReference type="Pfam" id="PF00474">
    <property type="entry name" value="SSF"/>
    <property type="match status" value="1"/>
</dbReference>
<organism evidence="13 14">
    <name type="scientific">Salmonirosea aquatica</name>
    <dbReference type="NCBI Taxonomy" id="2654236"/>
    <lineage>
        <taxon>Bacteria</taxon>
        <taxon>Pseudomonadati</taxon>
        <taxon>Bacteroidota</taxon>
        <taxon>Cytophagia</taxon>
        <taxon>Cytophagales</taxon>
        <taxon>Spirosomataceae</taxon>
        <taxon>Salmonirosea</taxon>
    </lineage>
</organism>
<evidence type="ECO:0000313" key="14">
    <source>
        <dbReference type="Proteomes" id="UP000479293"/>
    </source>
</evidence>
<dbReference type="Proteomes" id="UP000479293">
    <property type="component" value="Unassembled WGS sequence"/>
</dbReference>
<keyword evidence="6 12" id="KW-1133">Transmembrane helix</keyword>
<dbReference type="Gene3D" id="1.20.1730.10">
    <property type="entry name" value="Sodium/glucose cotransporter"/>
    <property type="match status" value="1"/>
</dbReference>
<evidence type="ECO:0000256" key="9">
    <source>
        <dbReference type="ARBA" id="ARBA00023136"/>
    </source>
</evidence>
<keyword evidence="7" id="KW-0915">Sodium</keyword>
<sequence>MQTLDLIVFIVYMGGISLFGASFYSKDKSSDTFTLGNSNFPTWVVTMSIFATFVSSISFLGLPGNAYQTNWNAFVFSLSLPIASIMAVQFFVPLYRKLNSPSAYAYMETKFGLWARVYVSACYLLTQMMRIGTILYLLALPVNALFGWDILTIIALTGLVVMGYSLLGGIQAVMWTDAIQGIVLIGGALVCLLYIFFSMPEGPGQVFTVALENDKFSLGSFGSSLSESTFWVVLIYGIFINLQNYGIDQNYVQRYMASRSEAEAKRSAFWGGMLYVPVSMLFFLIGTALFSYYSVFPNSLPAELHDVTKSDRVFPFFIVKVLPPGLTGLLIASIFAAGMSTISTSINSSSTVVLVDYYQRFSKTKLTEKQSMRVLYLTTFIISILGIGIAFAMINVKSALDAWWKLASVFSGGMLGLFLLGAFVEKVNRKGAIVGMVLGVLLILWMSLSPIFWTEGTLSVYASPFHAYLAIVFGTLVLFITGFLATVLFSRKSTD</sequence>
<dbReference type="GO" id="GO:0005886">
    <property type="term" value="C:plasma membrane"/>
    <property type="evidence" value="ECO:0007669"/>
    <property type="project" value="UniProtKB-SubCell"/>
</dbReference>
<keyword evidence="5 12" id="KW-0812">Transmembrane</keyword>
<feature type="transmembrane region" description="Helical" evidence="12">
    <location>
        <begin position="374"/>
        <end position="396"/>
    </location>
</feature>
<dbReference type="EMBL" id="WHLY01000002">
    <property type="protein sequence ID" value="MPR33151.1"/>
    <property type="molecule type" value="Genomic_DNA"/>
</dbReference>
<name>A0A7C9FNL5_9BACT</name>
<evidence type="ECO:0000256" key="4">
    <source>
        <dbReference type="ARBA" id="ARBA00022475"/>
    </source>
</evidence>
<evidence type="ECO:0000256" key="3">
    <source>
        <dbReference type="ARBA" id="ARBA00022448"/>
    </source>
</evidence>
<dbReference type="GO" id="GO:0015293">
    <property type="term" value="F:symporter activity"/>
    <property type="evidence" value="ECO:0007669"/>
    <property type="project" value="TreeGrafter"/>
</dbReference>
<feature type="transmembrane region" description="Helical" evidence="12">
    <location>
        <begin position="44"/>
        <end position="62"/>
    </location>
</feature>
<evidence type="ECO:0000256" key="8">
    <source>
        <dbReference type="ARBA" id="ARBA00023065"/>
    </source>
</evidence>
<evidence type="ECO:0000256" key="7">
    <source>
        <dbReference type="ARBA" id="ARBA00023053"/>
    </source>
</evidence>
<feature type="transmembrane region" description="Helical" evidence="12">
    <location>
        <begin position="228"/>
        <end position="247"/>
    </location>
</feature>
<dbReference type="NCBIfam" id="TIGR00813">
    <property type="entry name" value="sss"/>
    <property type="match status" value="1"/>
</dbReference>
<keyword evidence="14" id="KW-1185">Reference proteome</keyword>
<keyword evidence="10" id="KW-0739">Sodium transport</keyword>
<accession>A0A7C9FNL5</accession>
<comment type="similarity">
    <text evidence="2 11">Belongs to the sodium:solute symporter (SSF) (TC 2.A.21) family.</text>
</comment>
<feature type="transmembrane region" description="Helical" evidence="12">
    <location>
        <begin position="179"/>
        <end position="197"/>
    </location>
</feature>
<feature type="transmembrane region" description="Helical" evidence="12">
    <location>
        <begin position="145"/>
        <end position="167"/>
    </location>
</feature>
<evidence type="ECO:0000256" key="5">
    <source>
        <dbReference type="ARBA" id="ARBA00022692"/>
    </source>
</evidence>
<evidence type="ECO:0000256" key="11">
    <source>
        <dbReference type="RuleBase" id="RU362091"/>
    </source>
</evidence>
<dbReference type="PROSITE" id="PS50283">
    <property type="entry name" value="NA_SOLUT_SYMP_3"/>
    <property type="match status" value="1"/>
</dbReference>
<dbReference type="RefSeq" id="WP_152758178.1">
    <property type="nucleotide sequence ID" value="NZ_WHLY01000002.1"/>
</dbReference>
<feature type="transmembrane region" description="Helical" evidence="12">
    <location>
        <begin position="465"/>
        <end position="489"/>
    </location>
</feature>
<dbReference type="PANTHER" id="PTHR42985">
    <property type="entry name" value="SODIUM-COUPLED MONOCARBOXYLATE TRANSPORTER"/>
    <property type="match status" value="1"/>
</dbReference>
<feature type="transmembrane region" description="Helical" evidence="12">
    <location>
        <begin position="74"/>
        <end position="96"/>
    </location>
</feature>
<dbReference type="CDD" id="cd11495">
    <property type="entry name" value="SLC5sbd_NIS-like_u3"/>
    <property type="match status" value="1"/>
</dbReference>
<reference evidence="13 14" key="1">
    <citation type="submission" date="2019-10" db="EMBL/GenBank/DDBJ databases">
        <title>Draft Genome Sequence of Cytophagaceae sp. SJW1-29.</title>
        <authorList>
            <person name="Choi A."/>
        </authorList>
    </citation>
    <scope>NUCLEOTIDE SEQUENCE [LARGE SCALE GENOMIC DNA]</scope>
    <source>
        <strain evidence="13 14">SJW1-29</strain>
    </source>
</reference>
<protein>
    <submittedName>
        <fullName evidence="13">Sodium/solute symporter</fullName>
    </submittedName>
</protein>
<dbReference type="InterPro" id="IPR051163">
    <property type="entry name" value="Sodium:Solute_Symporter_SSF"/>
</dbReference>
<evidence type="ECO:0000313" key="13">
    <source>
        <dbReference type="EMBL" id="MPR33151.1"/>
    </source>
</evidence>
<proteinExistence type="inferred from homology"/>
<dbReference type="PANTHER" id="PTHR42985:SF32">
    <property type="entry name" value="SODIUM IODIDE SYMPORTER"/>
    <property type="match status" value="1"/>
</dbReference>
<keyword evidence="3" id="KW-0813">Transport</keyword>
<keyword evidence="9 12" id="KW-0472">Membrane</keyword>
<comment type="subcellular location">
    <subcellularLocation>
        <location evidence="1">Cell membrane</location>
        <topology evidence="1">Multi-pass membrane protein</topology>
    </subcellularLocation>
</comment>
<evidence type="ECO:0000256" key="2">
    <source>
        <dbReference type="ARBA" id="ARBA00006434"/>
    </source>
</evidence>
<evidence type="ECO:0000256" key="10">
    <source>
        <dbReference type="ARBA" id="ARBA00023201"/>
    </source>
</evidence>
<feature type="transmembrane region" description="Helical" evidence="12">
    <location>
        <begin position="268"/>
        <end position="293"/>
    </location>
</feature>
<dbReference type="InterPro" id="IPR038377">
    <property type="entry name" value="Na/Glc_symporter_sf"/>
</dbReference>
<dbReference type="InterPro" id="IPR001734">
    <property type="entry name" value="Na/solute_symporter"/>
</dbReference>
<feature type="transmembrane region" description="Helical" evidence="12">
    <location>
        <begin position="6"/>
        <end position="24"/>
    </location>
</feature>
<dbReference type="AlphaFoldDB" id="A0A7C9FNL5"/>
<dbReference type="GO" id="GO:0006814">
    <property type="term" value="P:sodium ion transport"/>
    <property type="evidence" value="ECO:0007669"/>
    <property type="project" value="UniProtKB-KW"/>
</dbReference>
<feature type="transmembrane region" description="Helical" evidence="12">
    <location>
        <begin position="313"/>
        <end position="337"/>
    </location>
</feature>
<evidence type="ECO:0000256" key="6">
    <source>
        <dbReference type="ARBA" id="ARBA00022989"/>
    </source>
</evidence>
<keyword evidence="4" id="KW-1003">Cell membrane</keyword>
<evidence type="ECO:0000256" key="12">
    <source>
        <dbReference type="SAM" id="Phobius"/>
    </source>
</evidence>
<feature type="transmembrane region" description="Helical" evidence="12">
    <location>
        <begin position="402"/>
        <end position="424"/>
    </location>
</feature>